<evidence type="ECO:0000313" key="3">
    <source>
        <dbReference type="EMBL" id="SEK41480.1"/>
    </source>
</evidence>
<dbReference type="Proteomes" id="UP000185766">
    <property type="component" value="Unassembled WGS sequence"/>
</dbReference>
<dbReference type="EC" id="2.1.1.242" evidence="2"/>
<keyword evidence="4" id="KW-1185">Reference proteome</keyword>
<dbReference type="InterPro" id="IPR029063">
    <property type="entry name" value="SAM-dependent_MTases_sf"/>
</dbReference>
<comment type="subcellular location">
    <subcellularLocation>
        <location evidence="2">Cytoplasm</location>
    </subcellularLocation>
</comment>
<dbReference type="CDD" id="cd02440">
    <property type="entry name" value="AdoMet_MTases"/>
    <property type="match status" value="1"/>
</dbReference>
<evidence type="ECO:0000256" key="1">
    <source>
        <dbReference type="ARBA" id="ARBA00022679"/>
    </source>
</evidence>
<proteinExistence type="inferred from homology"/>
<sequence>MSNPETLSLAVRALAPQFTAAAQALAEHLCLPQVAEEEGDMLLEVGEHGLWLRELGKGAPGPVWVDFVGGANAHRRQFGGGAGQMVAKACGIKGSIRPSILDATAGLGRDAFVMAALGCSVTLIERVPVVAALLADGLARAQADADVAAIAGQMHLLTGDAIELINNWQGEPPQVIHLDPMFPHRDKSALVKKEMRLFRPLVGDDDDAPALLEVALALATHRVVVKRPRKAPAIEGRAPSQVLAGQSSRYDIYPLKSLSSR</sequence>
<keyword evidence="2" id="KW-0949">S-adenosyl-L-methionine</keyword>
<protein>
    <recommendedName>
        <fullName evidence="2">Ribosomal RNA small subunit methyltransferase J</fullName>
        <ecNumber evidence="2">2.1.1.242</ecNumber>
    </recommendedName>
    <alternativeName>
        <fullName evidence="2">16S rRNA m2G1516 methyltransferase</fullName>
    </alternativeName>
    <alternativeName>
        <fullName evidence="2">rRNA (guanine-N(2)-)-methyltransferase</fullName>
    </alternativeName>
</protein>
<name>A0A1H7GXV6_9GAMM</name>
<dbReference type="Gene3D" id="3.40.50.150">
    <property type="entry name" value="Vaccinia Virus protein VP39"/>
    <property type="match status" value="1"/>
</dbReference>
<accession>A0A1H7GXV6</accession>
<dbReference type="RefSeq" id="WP_074864755.1">
    <property type="nucleotide sequence ID" value="NZ_FOAS01000002.1"/>
</dbReference>
<comment type="function">
    <text evidence="2">Specifically methylates the guanosine in position 1516 of 16S rRNA.</text>
</comment>
<dbReference type="AlphaFoldDB" id="A0A1H7GXV6"/>
<dbReference type="Pfam" id="PF04445">
    <property type="entry name" value="SAM_MT"/>
    <property type="match status" value="1"/>
</dbReference>
<comment type="catalytic activity">
    <reaction evidence="2">
        <text>guanosine(1516) in 16S rRNA + S-adenosyl-L-methionine = N(2)-methylguanosine(1516) in 16S rRNA + S-adenosyl-L-homocysteine + H(+)</text>
        <dbReference type="Rhea" id="RHEA:43220"/>
        <dbReference type="Rhea" id="RHEA-COMP:10412"/>
        <dbReference type="Rhea" id="RHEA-COMP:10413"/>
        <dbReference type="ChEBI" id="CHEBI:15378"/>
        <dbReference type="ChEBI" id="CHEBI:57856"/>
        <dbReference type="ChEBI" id="CHEBI:59789"/>
        <dbReference type="ChEBI" id="CHEBI:74269"/>
        <dbReference type="ChEBI" id="CHEBI:74481"/>
        <dbReference type="EC" id="2.1.1.242"/>
    </reaction>
</comment>
<feature type="binding site" evidence="2">
    <location>
        <begin position="125"/>
        <end position="126"/>
    </location>
    <ligand>
        <name>S-adenosyl-L-methionine</name>
        <dbReference type="ChEBI" id="CHEBI:59789"/>
    </ligand>
</feature>
<dbReference type="InterPro" id="IPR007536">
    <property type="entry name" value="16SrRNA_methylTrfase_J"/>
</dbReference>
<keyword evidence="2" id="KW-0963">Cytoplasm</keyword>
<dbReference type="GO" id="GO:0005737">
    <property type="term" value="C:cytoplasm"/>
    <property type="evidence" value="ECO:0007669"/>
    <property type="project" value="UniProtKB-SubCell"/>
</dbReference>
<evidence type="ECO:0000313" key="4">
    <source>
        <dbReference type="Proteomes" id="UP000185766"/>
    </source>
</evidence>
<feature type="binding site" evidence="2">
    <location>
        <begin position="109"/>
        <end position="110"/>
    </location>
    <ligand>
        <name>S-adenosyl-L-methionine</name>
        <dbReference type="ChEBI" id="CHEBI:59789"/>
    </ligand>
</feature>
<comment type="caution">
    <text evidence="2">Lacks conserved residue(s) required for the propagation of feature annotation.</text>
</comment>
<reference evidence="3 4" key="1">
    <citation type="submission" date="2016-10" db="EMBL/GenBank/DDBJ databases">
        <authorList>
            <person name="de Groot N.N."/>
        </authorList>
    </citation>
    <scope>NUCLEOTIDE SEQUENCE [LARGE SCALE GENOMIC DNA]</scope>
    <source>
        <strain evidence="3 4">JCM 19513</strain>
    </source>
</reference>
<dbReference type="STRING" id="1429083.GCA_001885685_01425"/>
<feature type="binding site" evidence="2">
    <location>
        <position position="179"/>
    </location>
    <ligand>
        <name>S-adenosyl-L-methionine</name>
        <dbReference type="ChEBI" id="CHEBI:59789"/>
    </ligand>
</feature>
<keyword evidence="2 3" id="KW-0489">Methyltransferase</keyword>
<dbReference type="EMBL" id="FOAS01000002">
    <property type="protein sequence ID" value="SEK41480.1"/>
    <property type="molecule type" value="Genomic_DNA"/>
</dbReference>
<dbReference type="GO" id="GO:0008990">
    <property type="term" value="F:rRNA (guanine-N2-)-methyltransferase activity"/>
    <property type="evidence" value="ECO:0007669"/>
    <property type="project" value="UniProtKB-UniRule"/>
</dbReference>
<keyword evidence="1 2" id="KW-0808">Transferase</keyword>
<dbReference type="SUPFAM" id="SSF53335">
    <property type="entry name" value="S-adenosyl-L-methionine-dependent methyltransferases"/>
    <property type="match status" value="1"/>
</dbReference>
<dbReference type="PANTHER" id="PTHR36112:SF1">
    <property type="entry name" value="RIBOSOMAL RNA SMALL SUBUNIT METHYLTRANSFERASE J"/>
    <property type="match status" value="1"/>
</dbReference>
<dbReference type="PANTHER" id="PTHR36112">
    <property type="entry name" value="RIBOSOMAL RNA SMALL SUBUNIT METHYLTRANSFERASE J"/>
    <property type="match status" value="1"/>
</dbReference>
<organism evidence="3 4">
    <name type="scientific">Atopomonas hussainii</name>
    <dbReference type="NCBI Taxonomy" id="1429083"/>
    <lineage>
        <taxon>Bacteria</taxon>
        <taxon>Pseudomonadati</taxon>
        <taxon>Pseudomonadota</taxon>
        <taxon>Gammaproteobacteria</taxon>
        <taxon>Pseudomonadales</taxon>
        <taxon>Pseudomonadaceae</taxon>
        <taxon>Atopomonas</taxon>
    </lineage>
</organism>
<gene>
    <name evidence="2" type="primary">rsmJ</name>
    <name evidence="3" type="ORF">SAMN05216214_102184</name>
</gene>
<comment type="similarity">
    <text evidence="2">Belongs to the methyltransferase superfamily. RsmJ family.</text>
</comment>
<evidence type="ECO:0000256" key="2">
    <source>
        <dbReference type="HAMAP-Rule" id="MF_01523"/>
    </source>
</evidence>
<dbReference type="HAMAP" id="MF_01523">
    <property type="entry name" value="16SrRNA_methyltr_J"/>
    <property type="match status" value="1"/>
</dbReference>
<keyword evidence="2" id="KW-0698">rRNA processing</keyword>